<feature type="chain" id="PRO_5011752446" description="Transmembrane protein" evidence="3">
    <location>
        <begin position="31"/>
        <end position="399"/>
    </location>
</feature>
<keyword evidence="3" id="KW-0732">Signal</keyword>
<dbReference type="AlphaFoldDB" id="A0A1G6RTI6"/>
<feature type="transmembrane region" description="Helical" evidence="2">
    <location>
        <begin position="237"/>
        <end position="259"/>
    </location>
</feature>
<accession>A0A1G6RTI6</accession>
<proteinExistence type="predicted"/>
<reference evidence="4 5" key="1">
    <citation type="submission" date="2016-10" db="EMBL/GenBank/DDBJ databases">
        <authorList>
            <person name="de Groot N.N."/>
        </authorList>
    </citation>
    <scope>NUCLEOTIDE SEQUENCE [LARGE SCALE GENOMIC DNA]</scope>
    <source>
        <strain evidence="4 5">DSM 45514</strain>
    </source>
</reference>
<feature type="region of interest" description="Disordered" evidence="1">
    <location>
        <begin position="32"/>
        <end position="93"/>
    </location>
</feature>
<feature type="transmembrane region" description="Helical" evidence="2">
    <location>
        <begin position="297"/>
        <end position="316"/>
    </location>
</feature>
<evidence type="ECO:0008006" key="6">
    <source>
        <dbReference type="Google" id="ProtNLM"/>
    </source>
</evidence>
<keyword evidence="5" id="KW-1185">Reference proteome</keyword>
<evidence type="ECO:0000313" key="4">
    <source>
        <dbReference type="EMBL" id="SDD07858.1"/>
    </source>
</evidence>
<keyword evidence="2" id="KW-0472">Membrane</keyword>
<name>A0A1G6RTI6_9BACL</name>
<sequence length="399" mass="41740">MEHQRRVALAILIPLVALVALSGFGPAVLAAPTFDPPPAPEPPPAPTPPPAPDRPQMDPPSQPDAPSQPEAPPAPGTSSSDGSGGWLDPDSPFTSSPEYQALKHLMSDWYLNIGGFIEGPVGEALKARGDPLYDPDLSKGMSKGSIYAVASTIVRGSLGLKVDPDSWFKKVLDLWGLGDQVAGAAALYDWNKISSLVTGAGSGIEGSQSLYLLERLKLVNIKDILSARAPAPPVTGFGYFAGGVGAAFSVTETGVNLYVLSQADDFSKQQADAMLGVISGIAGLIISLALLGASISGAMIAGAVVVLVVTTVAKWLTNYKPVRVFITAPFVGLKKWWSFQLRPITDPVGIMKSVAKGYQKGVAAISKTAQASAALTRKAVQFVKAPKEGIQNLISMFKR</sequence>
<dbReference type="EMBL" id="FMZA01000031">
    <property type="protein sequence ID" value="SDD07858.1"/>
    <property type="molecule type" value="Genomic_DNA"/>
</dbReference>
<evidence type="ECO:0000256" key="1">
    <source>
        <dbReference type="SAM" id="MobiDB-lite"/>
    </source>
</evidence>
<dbReference type="Proteomes" id="UP000199387">
    <property type="component" value="Unassembled WGS sequence"/>
</dbReference>
<evidence type="ECO:0000313" key="5">
    <source>
        <dbReference type="Proteomes" id="UP000199387"/>
    </source>
</evidence>
<keyword evidence="2" id="KW-0812">Transmembrane</keyword>
<organism evidence="4 5">
    <name type="scientific">Melghirimyces thermohalophilus</name>
    <dbReference type="NCBI Taxonomy" id="1236220"/>
    <lineage>
        <taxon>Bacteria</taxon>
        <taxon>Bacillati</taxon>
        <taxon>Bacillota</taxon>
        <taxon>Bacilli</taxon>
        <taxon>Bacillales</taxon>
        <taxon>Thermoactinomycetaceae</taxon>
        <taxon>Melghirimyces</taxon>
    </lineage>
</organism>
<feature type="signal peptide" evidence="3">
    <location>
        <begin position="1"/>
        <end position="30"/>
    </location>
</feature>
<dbReference type="RefSeq" id="WP_091573133.1">
    <property type="nucleotide sequence ID" value="NZ_FMZA01000031.1"/>
</dbReference>
<keyword evidence="2" id="KW-1133">Transmembrane helix</keyword>
<evidence type="ECO:0000256" key="3">
    <source>
        <dbReference type="SAM" id="SignalP"/>
    </source>
</evidence>
<protein>
    <recommendedName>
        <fullName evidence="6">Transmembrane protein</fullName>
    </recommendedName>
</protein>
<dbReference type="STRING" id="1236220.SAMN04488112_13111"/>
<feature type="compositionally biased region" description="Pro residues" evidence="1">
    <location>
        <begin position="34"/>
        <end position="63"/>
    </location>
</feature>
<evidence type="ECO:0000256" key="2">
    <source>
        <dbReference type="SAM" id="Phobius"/>
    </source>
</evidence>
<gene>
    <name evidence="4" type="ORF">SAMN04488112_13111</name>
</gene>
<feature type="transmembrane region" description="Helical" evidence="2">
    <location>
        <begin position="271"/>
        <end position="291"/>
    </location>
</feature>